<evidence type="ECO:0000256" key="13">
    <source>
        <dbReference type="ARBA" id="ARBA00048931"/>
    </source>
</evidence>
<evidence type="ECO:0000256" key="3">
    <source>
        <dbReference type="ARBA" id="ARBA00022475"/>
    </source>
</evidence>
<evidence type="ECO:0000259" key="18">
    <source>
        <dbReference type="PROSITE" id="PS51103"/>
    </source>
</evidence>
<comment type="function">
    <text evidence="12">The phosphoenolpyruvate-dependent sugar phosphotransferase system (sugar PTS), a major carbohydrate active transport system, catalyzes the phosphorylation of incoming sugar substrates concomitantly with their translocation across the cell membrane. This system is involved in sucrose transport.</text>
</comment>
<evidence type="ECO:0000256" key="5">
    <source>
        <dbReference type="ARBA" id="ARBA00022679"/>
    </source>
</evidence>
<dbReference type="GO" id="GO:0005886">
    <property type="term" value="C:plasma membrane"/>
    <property type="evidence" value="ECO:0007669"/>
    <property type="project" value="UniProtKB-SubCell"/>
</dbReference>
<evidence type="ECO:0000256" key="7">
    <source>
        <dbReference type="ARBA" id="ARBA00022692"/>
    </source>
</evidence>
<dbReference type="SUPFAM" id="SSF55604">
    <property type="entry name" value="Glucose permease domain IIB"/>
    <property type="match status" value="1"/>
</dbReference>
<evidence type="ECO:0000259" key="16">
    <source>
        <dbReference type="PROSITE" id="PS51093"/>
    </source>
</evidence>
<keyword evidence="9 15" id="KW-1133">Transmembrane helix</keyword>
<dbReference type="RefSeq" id="WP_201310947.1">
    <property type="nucleotide sequence ID" value="NZ_BLYI01000031.1"/>
</dbReference>
<feature type="transmembrane region" description="Helical" evidence="15">
    <location>
        <begin position="403"/>
        <end position="424"/>
    </location>
</feature>
<keyword evidence="10 15" id="KW-0472">Membrane</keyword>
<dbReference type="PROSITE" id="PS01035">
    <property type="entry name" value="PTS_EIIB_TYPE_1_CYS"/>
    <property type="match status" value="1"/>
</dbReference>
<feature type="transmembrane region" description="Helical" evidence="15">
    <location>
        <begin position="376"/>
        <end position="396"/>
    </location>
</feature>
<keyword evidence="4" id="KW-0762">Sugar transport</keyword>
<dbReference type="InterPro" id="IPR018113">
    <property type="entry name" value="PTrfase_EIIB_Cys"/>
</dbReference>
<evidence type="ECO:0000256" key="9">
    <source>
        <dbReference type="ARBA" id="ARBA00022989"/>
    </source>
</evidence>
<protein>
    <recommendedName>
        <fullName evidence="11">protein-N(pi)-phosphohistidine--sucrose phosphotransferase</fullName>
        <ecNumber evidence="11">2.7.1.211</ecNumber>
    </recommendedName>
</protein>
<feature type="transmembrane region" description="Helical" evidence="15">
    <location>
        <begin position="301"/>
        <end position="322"/>
    </location>
</feature>
<dbReference type="GO" id="GO:0015771">
    <property type="term" value="P:trehalose transport"/>
    <property type="evidence" value="ECO:0007669"/>
    <property type="project" value="TreeGrafter"/>
</dbReference>
<dbReference type="CDD" id="cd00212">
    <property type="entry name" value="PTS_IIB_glc"/>
    <property type="match status" value="1"/>
</dbReference>
<gene>
    <name evidence="19" type="primary">pts1BCA</name>
    <name evidence="19" type="ORF">ANBU17_15930</name>
</gene>
<keyword evidence="20" id="KW-1185">Reference proteome</keyword>
<feature type="domain" description="PTS EIIC type-1" evidence="18">
    <location>
        <begin position="124"/>
        <end position="481"/>
    </location>
</feature>
<feature type="transmembrane region" description="Helical" evidence="15">
    <location>
        <begin position="334"/>
        <end position="356"/>
    </location>
</feature>
<dbReference type="NCBIfam" id="TIGR01996">
    <property type="entry name" value="PTS-II-BC-sucr"/>
    <property type="match status" value="1"/>
</dbReference>
<evidence type="ECO:0000256" key="8">
    <source>
        <dbReference type="ARBA" id="ARBA00022777"/>
    </source>
</evidence>
<comment type="subcellular location">
    <subcellularLocation>
        <location evidence="1">Cell membrane</location>
        <topology evidence="1">Multi-pass membrane protein</topology>
    </subcellularLocation>
</comment>
<evidence type="ECO:0000256" key="2">
    <source>
        <dbReference type="ARBA" id="ARBA00022448"/>
    </source>
</evidence>
<dbReference type="InterPro" id="IPR010973">
    <property type="entry name" value="PTS_IIBC_sucr"/>
</dbReference>
<accession>A0A916Q8Y7</accession>
<dbReference type="NCBIfam" id="TIGR00826">
    <property type="entry name" value="EIIB_glc"/>
    <property type="match status" value="1"/>
</dbReference>
<feature type="transmembrane region" description="Helical" evidence="15">
    <location>
        <begin position="264"/>
        <end position="289"/>
    </location>
</feature>
<feature type="transmembrane region" description="Helical" evidence="15">
    <location>
        <begin position="444"/>
        <end position="465"/>
    </location>
</feature>
<dbReference type="EMBL" id="BLYI01000031">
    <property type="protein sequence ID" value="GFO85246.1"/>
    <property type="molecule type" value="Genomic_DNA"/>
</dbReference>
<evidence type="ECO:0000256" key="11">
    <source>
        <dbReference type="ARBA" id="ARBA00044053"/>
    </source>
</evidence>
<dbReference type="EC" id="2.7.1.211" evidence="11"/>
<dbReference type="GO" id="GO:0016301">
    <property type="term" value="F:kinase activity"/>
    <property type="evidence" value="ECO:0007669"/>
    <property type="project" value="UniProtKB-KW"/>
</dbReference>
<comment type="catalytic activity">
    <reaction evidence="13">
        <text>N(pros)-phospho-L-histidyl-[protein](out) + sucrose = sucrose 6(G)-phosphate(in) + L-histidyl-[protein]</text>
        <dbReference type="Rhea" id="RHEA:49236"/>
        <dbReference type="Rhea" id="RHEA-COMP:9745"/>
        <dbReference type="Rhea" id="RHEA-COMP:9746"/>
        <dbReference type="ChEBI" id="CHEBI:17992"/>
        <dbReference type="ChEBI" id="CHEBI:29979"/>
        <dbReference type="ChEBI" id="CHEBI:64837"/>
        <dbReference type="ChEBI" id="CHEBI:91002"/>
        <dbReference type="EC" id="2.7.1.211"/>
    </reaction>
</comment>
<dbReference type="GO" id="GO:0008982">
    <property type="term" value="F:protein-N(PI)-phosphohistidine-sugar phosphotransferase activity"/>
    <property type="evidence" value="ECO:0007669"/>
    <property type="project" value="InterPro"/>
</dbReference>
<dbReference type="Proteomes" id="UP000613208">
    <property type="component" value="Unassembled WGS sequence"/>
</dbReference>
<dbReference type="InterPro" id="IPR011055">
    <property type="entry name" value="Dup_hybrid_motif"/>
</dbReference>
<dbReference type="InterPro" id="IPR050558">
    <property type="entry name" value="PTS_Sugar-Specific_Components"/>
</dbReference>
<dbReference type="PROSITE" id="PS51093">
    <property type="entry name" value="PTS_EIIA_TYPE_1"/>
    <property type="match status" value="1"/>
</dbReference>
<organism evidence="19 20">
    <name type="scientific">Anaerostipes butyraticus</name>
    <dbReference type="NCBI Taxonomy" id="645466"/>
    <lineage>
        <taxon>Bacteria</taxon>
        <taxon>Bacillati</taxon>
        <taxon>Bacillota</taxon>
        <taxon>Clostridia</taxon>
        <taxon>Lachnospirales</taxon>
        <taxon>Lachnospiraceae</taxon>
        <taxon>Anaerostipes</taxon>
    </lineage>
</organism>
<dbReference type="PANTHER" id="PTHR30175">
    <property type="entry name" value="PHOSPHOTRANSFERASE SYSTEM TRANSPORT PROTEIN"/>
    <property type="match status" value="1"/>
</dbReference>
<dbReference type="GO" id="GO:0090589">
    <property type="term" value="F:protein-phosphocysteine-trehalose phosphotransferase system transporter activity"/>
    <property type="evidence" value="ECO:0007669"/>
    <property type="project" value="TreeGrafter"/>
</dbReference>
<evidence type="ECO:0000256" key="12">
    <source>
        <dbReference type="ARBA" id="ARBA00045139"/>
    </source>
</evidence>
<dbReference type="Pfam" id="PF02378">
    <property type="entry name" value="PTS_EIIC"/>
    <property type="match status" value="1"/>
</dbReference>
<dbReference type="PROSITE" id="PS51103">
    <property type="entry name" value="PTS_EIIC_TYPE_1"/>
    <property type="match status" value="1"/>
</dbReference>
<feature type="transmembrane region" description="Helical" evidence="15">
    <location>
        <begin position="233"/>
        <end position="252"/>
    </location>
</feature>
<keyword evidence="5" id="KW-0808">Transferase</keyword>
<dbReference type="InterPro" id="IPR013013">
    <property type="entry name" value="PTS_EIIC_1"/>
</dbReference>
<sequence length="649" mass="69356">MTKEERYQAAARQLVELVGGKENIISAAHCATRLRLVLKDESKADVDKILNVDLVKGQFANGGQFQIIIGSGTVDEVYKRFVEAAGISEASKSDVKQAAVQKMNPVQRLVKTLSDVFVPLIPALVASGLMMGLNNVLTANGLFVPNQSLTEAYPALSDLAAMINTFASAAYSFLPVLIGFSATKMFGGNPYLGAAVGMIMVSGDLLNAYSYGTAVTEGTIPVWHVFGLTIEKVGYQGTVLPVLAASFILAFLEKRLHKYIPEVLDNLVTPLLSVMITAFLTFTVVGGIMRTAGDLLTNGLLWLHDSLGVIGGMVFGLVYAPLTMTGMHHSLLPVDIQLVAAGGSFLLGIASCNNVAQGGATLCAMLRTKDKKLKSVAATSGISALLGITEPAMFGVNLKLKYPFYGAMLGSALGCGYVTFTNVLNTSPGSSGVIGFVCVQPKSMVNFMIAVAISIISGFVITYIMSKMKRFNSELLEDTAEKKQPEEDTEENDIRETEKDVICSPVSGEAIPMKEVPDDTFVSEVLGKGMAVIPSEGKIVSPCYGTITSFFDTKHAIAITSDDGVQLLIHVGINTVELGGKYYEAHAAQGDYVKPGQLLITFDINAVKKEGYDVTTPVIVANSDDYAEIKGLIYGEIRQMEPLIKIEEK</sequence>
<feature type="active site" description="Phosphocysteine intermediate; for EIIB activity" evidence="14">
    <location>
        <position position="30"/>
    </location>
</feature>
<evidence type="ECO:0000313" key="19">
    <source>
        <dbReference type="EMBL" id="GFO85246.1"/>
    </source>
</evidence>
<keyword evidence="7 15" id="KW-0812">Transmembrane</keyword>
<evidence type="ECO:0000256" key="4">
    <source>
        <dbReference type="ARBA" id="ARBA00022597"/>
    </source>
</evidence>
<feature type="domain" description="PTS EIIB type-1" evidence="17">
    <location>
        <begin position="8"/>
        <end position="91"/>
    </location>
</feature>
<dbReference type="NCBIfam" id="TIGR00830">
    <property type="entry name" value="PTBA"/>
    <property type="match status" value="1"/>
</dbReference>
<proteinExistence type="predicted"/>
<evidence type="ECO:0000256" key="10">
    <source>
        <dbReference type="ARBA" id="ARBA00023136"/>
    </source>
</evidence>
<evidence type="ECO:0000259" key="17">
    <source>
        <dbReference type="PROSITE" id="PS51098"/>
    </source>
</evidence>
<dbReference type="PANTHER" id="PTHR30175:SF4">
    <property type="entry name" value="PTS SYSTEM TREHALOSE-SPECIFIC EIIBC COMPONENT"/>
    <property type="match status" value="1"/>
</dbReference>
<comment type="caution">
    <text evidence="19">The sequence shown here is derived from an EMBL/GenBank/DDBJ whole genome shotgun (WGS) entry which is preliminary data.</text>
</comment>
<dbReference type="FunFam" id="3.30.1360.60:FF:000001">
    <property type="entry name" value="PTS system glucose-specific IIBC component PtsG"/>
    <property type="match status" value="1"/>
</dbReference>
<dbReference type="InterPro" id="IPR001127">
    <property type="entry name" value="PTS_EIIA_1_perm"/>
</dbReference>
<dbReference type="GO" id="GO:0009401">
    <property type="term" value="P:phosphoenolpyruvate-dependent sugar phosphotransferase system"/>
    <property type="evidence" value="ECO:0007669"/>
    <property type="project" value="UniProtKB-KW"/>
</dbReference>
<dbReference type="PROSITE" id="PS00371">
    <property type="entry name" value="PTS_EIIA_TYPE_1_HIS"/>
    <property type="match status" value="1"/>
</dbReference>
<dbReference type="InterPro" id="IPR036878">
    <property type="entry name" value="Glu_permease_IIB"/>
</dbReference>
<reference evidence="19" key="1">
    <citation type="submission" date="2020-06" db="EMBL/GenBank/DDBJ databases">
        <title>Characterization of fructooligosaccharide metabolism and fructooligosaccharide-degrading enzymes in human commensal butyrate producers.</title>
        <authorList>
            <person name="Tanno H."/>
            <person name="Fujii T."/>
            <person name="Hirano K."/>
            <person name="Maeno S."/>
            <person name="Tonozuka T."/>
            <person name="Sakamoto M."/>
            <person name="Ohkuma M."/>
            <person name="Tochio T."/>
            <person name="Endo A."/>
        </authorList>
    </citation>
    <scope>NUCLEOTIDE SEQUENCE</scope>
    <source>
        <strain evidence="19">JCM 17466</strain>
    </source>
</reference>
<dbReference type="FunFam" id="2.70.70.10:FF:000001">
    <property type="entry name" value="PTS system glucose-specific IIA component"/>
    <property type="match status" value="1"/>
</dbReference>
<evidence type="ECO:0000313" key="20">
    <source>
        <dbReference type="Proteomes" id="UP000613208"/>
    </source>
</evidence>
<evidence type="ECO:0000256" key="14">
    <source>
        <dbReference type="PROSITE-ProRule" id="PRU00421"/>
    </source>
</evidence>
<dbReference type="Pfam" id="PF00358">
    <property type="entry name" value="PTS_EIIA_1"/>
    <property type="match status" value="1"/>
</dbReference>
<feature type="transmembrane region" description="Helical" evidence="15">
    <location>
        <begin position="116"/>
        <end position="139"/>
    </location>
</feature>
<dbReference type="Gene3D" id="2.70.70.10">
    <property type="entry name" value="Glucose Permease (Domain IIA)"/>
    <property type="match status" value="1"/>
</dbReference>
<dbReference type="InterPro" id="IPR001996">
    <property type="entry name" value="PTS_IIB_1"/>
</dbReference>
<evidence type="ECO:0000256" key="6">
    <source>
        <dbReference type="ARBA" id="ARBA00022683"/>
    </source>
</evidence>
<keyword evidence="8" id="KW-0418">Kinase</keyword>
<evidence type="ECO:0000256" key="1">
    <source>
        <dbReference type="ARBA" id="ARBA00004651"/>
    </source>
</evidence>
<keyword evidence="2" id="KW-0813">Transport</keyword>
<dbReference type="AlphaFoldDB" id="A0A916Q8Y7"/>
<feature type="domain" description="PTS EIIA type-1" evidence="16">
    <location>
        <begin position="518"/>
        <end position="622"/>
    </location>
</feature>
<dbReference type="Pfam" id="PF00367">
    <property type="entry name" value="PTS_EIIB"/>
    <property type="match status" value="1"/>
</dbReference>
<dbReference type="Gene3D" id="3.30.1360.60">
    <property type="entry name" value="Glucose permease domain IIB"/>
    <property type="match status" value="1"/>
</dbReference>
<keyword evidence="6" id="KW-0598">Phosphotransferase system</keyword>
<name>A0A916Q8Y7_9FIRM</name>
<dbReference type="PROSITE" id="PS51098">
    <property type="entry name" value="PTS_EIIB_TYPE_1"/>
    <property type="match status" value="1"/>
</dbReference>
<keyword evidence="3" id="KW-1003">Cell membrane</keyword>
<feature type="transmembrane region" description="Helical" evidence="15">
    <location>
        <begin position="159"/>
        <end position="180"/>
    </location>
</feature>
<evidence type="ECO:0000256" key="15">
    <source>
        <dbReference type="SAM" id="Phobius"/>
    </source>
</evidence>
<dbReference type="SUPFAM" id="SSF51261">
    <property type="entry name" value="Duplicated hybrid motif"/>
    <property type="match status" value="1"/>
</dbReference>
<dbReference type="InterPro" id="IPR003352">
    <property type="entry name" value="PTS_EIIC"/>
</dbReference>